<dbReference type="Proteomes" id="UP000278807">
    <property type="component" value="Unassembled WGS sequence"/>
</dbReference>
<evidence type="ECO:0000313" key="2">
    <source>
        <dbReference type="Proteomes" id="UP000278807"/>
    </source>
</evidence>
<accession>A0A3P7U422</accession>
<evidence type="ECO:0000313" key="1">
    <source>
        <dbReference type="EMBL" id="VDO15123.1"/>
    </source>
</evidence>
<dbReference type="AlphaFoldDB" id="A0A3P7U422"/>
<reference evidence="1 2" key="1">
    <citation type="submission" date="2018-11" db="EMBL/GenBank/DDBJ databases">
        <authorList>
            <consortium name="Pathogen Informatics"/>
        </authorList>
    </citation>
    <scope>NUCLEOTIDE SEQUENCE [LARGE SCALE GENOMIC DNA]</scope>
</reference>
<sequence>MCALIHLSSCPCSSGISTAMDRGYNFDYSFECPLEVAVNQLFSCSLAVNRGQQLIATVQFEGQAPLNFIFKENMIFPLALHSLRSFKNQFIPCSGAMSMTYTFNSFPEGKIIRIVIANNHQDVRFDVQIDIELPRVQFFYGSFDQEGNYSVRAILDSYVGEKIAATRLTEVRVAVSALKSTPIPTLKQEPPKITATSVLAVESGGYVSGCGEHYNVFANDTALYFNFKVEGNVMKIRYRFTQYSDPNQFYQEEVQNGAYQFQAKLARGLYVLSATISGPDGESTEAHRIFEIEDPTDHAMICKRFDQNQNASFTIFPSFSKPSLKAVGFRIFNESGRFHFVKWMKQDVCFSPEVIPHPEIPSIVTANVDSFIVKVICLEDGKSFEILAAGKRVCLPKAELNTNYLYTLIIYGSNKRYIHRDRHNILVANESAMNVVINSVISSPEETVLTGTCNQVICSRNRISQWELTMSYPKFTFWKLSDEEMQNYTDGRTRSTLIISPQLLLQLPRGTYLLACLIIQETVSIKIKVCEQYTVSMAKKCDSCYLNASNMIDDFQKVCVNCSCTSSQGDTFEFYTMTNSGTQSIAFGDRPLFCSYLPASDDAVTPCIRSLPGSMVNIRKCFHQIKLTDKLVEAIEGISLAQNESLLPLTSALEALANTSKDMSYYTVNRLGAKLKNLTPVLKQILSLSSRDDIFLISQRLMQFQLLLTQGMSLQYKDPLPSLKDRELKTLDYDTDIDSDQIATGGTLISKSIKDDQRESAKSMAATFEYLNQALATVLHEVLISGGSALEIASNTAGTVSFCRVDSSDIEDKQNSCGFLTSFFFKLPSNGNQSDFLIRTSNTSSDVYNFFGDAHEGPQSDLLSFSVYSKLNDQKGNLSIILQHLSKRVSESNGYVNDAEQLYLADPLVAIDGSLIHQSLIMHSYEVDDTENTGFVFQLEPNEISSCPQYLVIARFVIPPNLRQLDHFGQFFWTMLPTSISKCNSSKSEEEALLDYALYMQSIQLTKLKSDAFRRTKHMRLKASEVNRLYIGYRELTVEEHDLYNEMNPPPIPYHLTNQINTTAHVSVGN</sequence>
<evidence type="ECO:0008006" key="3">
    <source>
        <dbReference type="Google" id="ProtNLM"/>
    </source>
</evidence>
<dbReference type="EMBL" id="UZAE01015059">
    <property type="protein sequence ID" value="VDO15123.1"/>
    <property type="molecule type" value="Genomic_DNA"/>
</dbReference>
<dbReference type="OrthoDB" id="6317021at2759"/>
<protein>
    <recommendedName>
        <fullName evidence="3">PKD/REJ-like domain-containing protein</fullName>
    </recommendedName>
</protein>
<proteinExistence type="predicted"/>
<organism evidence="1 2">
    <name type="scientific">Rodentolepis nana</name>
    <name type="common">Dwarf tapeworm</name>
    <name type="synonym">Hymenolepis nana</name>
    <dbReference type="NCBI Taxonomy" id="102285"/>
    <lineage>
        <taxon>Eukaryota</taxon>
        <taxon>Metazoa</taxon>
        <taxon>Spiralia</taxon>
        <taxon>Lophotrochozoa</taxon>
        <taxon>Platyhelminthes</taxon>
        <taxon>Cestoda</taxon>
        <taxon>Eucestoda</taxon>
        <taxon>Cyclophyllidea</taxon>
        <taxon>Hymenolepididae</taxon>
        <taxon>Rodentolepis</taxon>
    </lineage>
</organism>
<gene>
    <name evidence="1" type="ORF">HNAJ_LOCUS13163</name>
</gene>
<keyword evidence="2" id="KW-1185">Reference proteome</keyword>
<name>A0A3P7U422_RODNA</name>